<keyword evidence="3" id="KW-1185">Reference proteome</keyword>
<evidence type="ECO:0000313" key="2">
    <source>
        <dbReference type="EMBL" id="KAL3675956.1"/>
    </source>
</evidence>
<accession>A0ABD3GDK6</accession>
<reference evidence="2 3" key="1">
    <citation type="submission" date="2024-09" db="EMBL/GenBank/DDBJ databases">
        <title>Chromosome-scale assembly of Riccia sorocarpa.</title>
        <authorList>
            <person name="Paukszto L."/>
        </authorList>
    </citation>
    <scope>NUCLEOTIDE SEQUENCE [LARGE SCALE GENOMIC DNA]</scope>
    <source>
        <strain evidence="2">LP-2024</strain>
        <tissue evidence="2">Aerial parts of the thallus</tissue>
    </source>
</reference>
<feature type="region of interest" description="Disordered" evidence="1">
    <location>
        <begin position="97"/>
        <end position="192"/>
    </location>
</feature>
<dbReference type="PRINTS" id="PR01217">
    <property type="entry name" value="PRICHEXTENSN"/>
</dbReference>
<name>A0ABD3GDK6_9MARC</name>
<comment type="caution">
    <text evidence="2">The sequence shown here is derived from an EMBL/GenBank/DDBJ whole genome shotgun (WGS) entry which is preliminary data.</text>
</comment>
<organism evidence="2 3">
    <name type="scientific">Riccia sorocarpa</name>
    <dbReference type="NCBI Taxonomy" id="122646"/>
    <lineage>
        <taxon>Eukaryota</taxon>
        <taxon>Viridiplantae</taxon>
        <taxon>Streptophyta</taxon>
        <taxon>Embryophyta</taxon>
        <taxon>Marchantiophyta</taxon>
        <taxon>Marchantiopsida</taxon>
        <taxon>Marchantiidae</taxon>
        <taxon>Marchantiales</taxon>
        <taxon>Ricciaceae</taxon>
        <taxon>Riccia</taxon>
    </lineage>
</organism>
<gene>
    <name evidence="2" type="ORF">R1sor_025904</name>
</gene>
<dbReference type="AlphaFoldDB" id="A0ABD3GDK6"/>
<feature type="compositionally biased region" description="Pro residues" evidence="1">
    <location>
        <begin position="105"/>
        <end position="165"/>
    </location>
</feature>
<dbReference type="Proteomes" id="UP001633002">
    <property type="component" value="Unassembled WGS sequence"/>
</dbReference>
<evidence type="ECO:0000256" key="1">
    <source>
        <dbReference type="SAM" id="MobiDB-lite"/>
    </source>
</evidence>
<sequence length="192" mass="21435">MNQLEEIPTIHGLLFSPTSVKKVFLDSLGKRNPAKSTINLVLVEKNYGVLFCWDCVPDNTKVLRSGRCTLIGIEQDTQNHITLPGIGIYEVKIEMDSAPESPGYNPEPPSPEYNPEPPSPEYNPEPPSLEYNPEPPSPEYNPEPPSPEYSPEPPSPEYNPEPPQSPEYEPEHYFQAPPSPKYEPDILAPSTP</sequence>
<dbReference type="EMBL" id="JBJQOH010000008">
    <property type="protein sequence ID" value="KAL3675956.1"/>
    <property type="molecule type" value="Genomic_DNA"/>
</dbReference>
<evidence type="ECO:0000313" key="3">
    <source>
        <dbReference type="Proteomes" id="UP001633002"/>
    </source>
</evidence>
<proteinExistence type="predicted"/>
<protein>
    <submittedName>
        <fullName evidence="2">Uncharacterized protein</fullName>
    </submittedName>
</protein>